<evidence type="ECO:0000313" key="3">
    <source>
        <dbReference type="Proteomes" id="UP000233551"/>
    </source>
</evidence>
<evidence type="ECO:0000313" key="2">
    <source>
        <dbReference type="EMBL" id="PKI40580.1"/>
    </source>
</evidence>
<feature type="compositionally biased region" description="Basic and acidic residues" evidence="1">
    <location>
        <begin position="1"/>
        <end position="15"/>
    </location>
</feature>
<feature type="region of interest" description="Disordered" evidence="1">
    <location>
        <begin position="1"/>
        <end position="50"/>
    </location>
</feature>
<comment type="caution">
    <text evidence="2">The sequence shown here is derived from an EMBL/GenBank/DDBJ whole genome shotgun (WGS) entry which is preliminary data.</text>
</comment>
<keyword evidence="3" id="KW-1185">Reference proteome</keyword>
<dbReference type="EMBL" id="PGOL01003518">
    <property type="protein sequence ID" value="PKI40580.1"/>
    <property type="molecule type" value="Genomic_DNA"/>
</dbReference>
<dbReference type="AlphaFoldDB" id="A0A2I0IA75"/>
<feature type="compositionally biased region" description="Polar residues" evidence="1">
    <location>
        <begin position="38"/>
        <end position="50"/>
    </location>
</feature>
<name>A0A2I0IA75_PUNGR</name>
<sequence length="114" mass="12168">MGEGDSDLREGDAGEHVANGVEEVGAEEEKEEGLKTSGRATSSGTIVRTPSPAAGSTSFFLLLQRLRHDYLLPFGDGFGRSPDEAIVVVEAGERKVEWVDAGAMGSERKGRWGF</sequence>
<reference evidence="2 3" key="1">
    <citation type="submission" date="2017-11" db="EMBL/GenBank/DDBJ databases">
        <title>De-novo sequencing of pomegranate (Punica granatum L.) genome.</title>
        <authorList>
            <person name="Akparov Z."/>
            <person name="Amiraslanov A."/>
            <person name="Hajiyeva S."/>
            <person name="Abbasov M."/>
            <person name="Kaur K."/>
            <person name="Hamwieh A."/>
            <person name="Solovyev V."/>
            <person name="Salamov A."/>
            <person name="Braich B."/>
            <person name="Kosarev P."/>
            <person name="Mahmoud A."/>
            <person name="Hajiyev E."/>
            <person name="Babayeva S."/>
            <person name="Izzatullayeva V."/>
            <person name="Mammadov A."/>
            <person name="Mammadov A."/>
            <person name="Sharifova S."/>
            <person name="Ojaghi J."/>
            <person name="Eynullazada K."/>
            <person name="Bayramov B."/>
            <person name="Abdulazimova A."/>
            <person name="Shahmuradov I."/>
        </authorList>
    </citation>
    <scope>NUCLEOTIDE SEQUENCE [LARGE SCALE GENOMIC DNA]</scope>
    <source>
        <strain evidence="3">cv. AG2017</strain>
        <tissue evidence="2">Leaf</tissue>
    </source>
</reference>
<dbReference type="Proteomes" id="UP000233551">
    <property type="component" value="Unassembled WGS sequence"/>
</dbReference>
<protein>
    <submittedName>
        <fullName evidence="2">Uncharacterized protein</fullName>
    </submittedName>
</protein>
<evidence type="ECO:0000256" key="1">
    <source>
        <dbReference type="SAM" id="MobiDB-lite"/>
    </source>
</evidence>
<accession>A0A2I0IA75</accession>
<organism evidence="2 3">
    <name type="scientific">Punica granatum</name>
    <name type="common">Pomegranate</name>
    <dbReference type="NCBI Taxonomy" id="22663"/>
    <lineage>
        <taxon>Eukaryota</taxon>
        <taxon>Viridiplantae</taxon>
        <taxon>Streptophyta</taxon>
        <taxon>Embryophyta</taxon>
        <taxon>Tracheophyta</taxon>
        <taxon>Spermatophyta</taxon>
        <taxon>Magnoliopsida</taxon>
        <taxon>eudicotyledons</taxon>
        <taxon>Gunneridae</taxon>
        <taxon>Pentapetalae</taxon>
        <taxon>rosids</taxon>
        <taxon>malvids</taxon>
        <taxon>Myrtales</taxon>
        <taxon>Lythraceae</taxon>
        <taxon>Punica</taxon>
    </lineage>
</organism>
<gene>
    <name evidence="2" type="ORF">CRG98_038990</name>
</gene>
<proteinExistence type="predicted"/>